<dbReference type="SMART" id="SM00304">
    <property type="entry name" value="HAMP"/>
    <property type="match status" value="1"/>
</dbReference>
<dbReference type="InterPro" id="IPR009875">
    <property type="entry name" value="PilZ_domain"/>
</dbReference>
<feature type="transmembrane region" description="Helical" evidence="4">
    <location>
        <begin position="262"/>
        <end position="281"/>
    </location>
</feature>
<dbReference type="SUPFAM" id="SSF103190">
    <property type="entry name" value="Sensory domain-like"/>
    <property type="match status" value="1"/>
</dbReference>
<evidence type="ECO:0000256" key="2">
    <source>
        <dbReference type="ARBA" id="ARBA00029447"/>
    </source>
</evidence>
<dbReference type="PROSITE" id="PS50885">
    <property type="entry name" value="HAMP"/>
    <property type="match status" value="1"/>
</dbReference>
<dbReference type="RefSeq" id="WP_305104635.1">
    <property type="nucleotide sequence ID" value="NZ_JAUTWS010000013.1"/>
</dbReference>
<keyword evidence="4" id="KW-0812">Transmembrane</keyword>
<evidence type="ECO:0000256" key="1">
    <source>
        <dbReference type="ARBA" id="ARBA00023224"/>
    </source>
</evidence>
<keyword evidence="4" id="KW-1133">Transmembrane helix</keyword>
<organism evidence="7 8">
    <name type="scientific">Paracraurococcus lichenis</name>
    <dbReference type="NCBI Taxonomy" id="3064888"/>
    <lineage>
        <taxon>Bacteria</taxon>
        <taxon>Pseudomonadati</taxon>
        <taxon>Pseudomonadota</taxon>
        <taxon>Alphaproteobacteria</taxon>
        <taxon>Acetobacterales</taxon>
        <taxon>Roseomonadaceae</taxon>
        <taxon>Paracraurococcus</taxon>
    </lineage>
</organism>
<dbReference type="InterPro" id="IPR003660">
    <property type="entry name" value="HAMP_dom"/>
</dbReference>
<sequence length="761" mass="76713">MQRGFWTFGIRTFATGLQGRLILLALVPALIAVMLASAAGIVSSRGMRDGTLAEALAGAVLRADWALRDAEARMHATAAALAGRPDLAASLAEGPPDALRSVMAEAFRTQRGIDSRLAVLEATDAAGRVLFRAHNPGAAGDDKSQVADVRLALGGSPALGVVVSPSSGELAIGAVLPVERQGRLVGTVKAAARLNDATARQVASLTGGEAILFGAGRLAASTLPDLDAGALLAALRDAPGPVRIELAGQGAYLARGMPIRDVTGQASGLLVLAMPLAGWQAAERASLFWIGGAGLLVLLGALPAALLAASRLARSLAGMAAAMRRLAAGETGIAIPGHGRRDELGAMAAALEQFRDSLEAKARLEAAAAVERGARERRAAAMERHTAAFGRSVAGVMAALGQSAAGMQAAAQGMAESARQTEGRATATAGEADTAAANLSTVASAAEELTASVAEISRQVAQAAQVARDAVAAAKATDARMQALSGGAERITGVVRLIGEIAGQTNLLALNATIEAARAGEMGKGFAVVAGEVKQLAAQTAKATGEVAAQISGMREATAEATTAMQAVTDAIGRMDEVAAAIAAAVEEQGAATREINLRVQAVSATTTVVAGAMQDLSEVARQSGTASGQVLEAAQAVGAQATTLNAEVDGFIEVLRSDDGERRRTPRQAVPGQRKALLRLPDGREVEAILRDVSAGGMGLACASPPPAGTALHVVLPGAGAPVAASIAWAAEGRLGLAFAEPARAAREVEALLRRPGQAA</sequence>
<feature type="transmembrane region" description="Helical" evidence="4">
    <location>
        <begin position="287"/>
        <end position="309"/>
    </location>
</feature>
<dbReference type="Gene3D" id="6.10.340.10">
    <property type="match status" value="1"/>
</dbReference>
<feature type="transmembrane region" description="Helical" evidence="4">
    <location>
        <begin position="20"/>
        <end position="42"/>
    </location>
</feature>
<dbReference type="Gene3D" id="1.10.287.950">
    <property type="entry name" value="Methyl-accepting chemotaxis protein"/>
    <property type="match status" value="1"/>
</dbReference>
<dbReference type="PRINTS" id="PR00260">
    <property type="entry name" value="CHEMTRNSDUCR"/>
</dbReference>
<keyword evidence="1 3" id="KW-0807">Transducer</keyword>
<dbReference type="SMART" id="SM00283">
    <property type="entry name" value="MA"/>
    <property type="match status" value="1"/>
</dbReference>
<comment type="similarity">
    <text evidence="2">Belongs to the methyl-accepting chemotaxis (MCP) protein family.</text>
</comment>
<dbReference type="Pfam" id="PF07238">
    <property type="entry name" value="PilZ"/>
    <property type="match status" value="1"/>
</dbReference>
<name>A0ABT9E0T9_9PROT</name>
<dbReference type="SUPFAM" id="SSF58104">
    <property type="entry name" value="Methyl-accepting chemotaxis protein (MCP) signaling domain"/>
    <property type="match status" value="1"/>
</dbReference>
<evidence type="ECO:0000259" key="6">
    <source>
        <dbReference type="PROSITE" id="PS50885"/>
    </source>
</evidence>
<reference evidence="7 8" key="1">
    <citation type="submission" date="2023-08" db="EMBL/GenBank/DDBJ databases">
        <title>The draft genome sequence of Paracraurococcus sp. LOR1-02.</title>
        <authorList>
            <person name="Kingkaew E."/>
            <person name="Tanasupawat S."/>
        </authorList>
    </citation>
    <scope>NUCLEOTIDE SEQUENCE [LARGE SCALE GENOMIC DNA]</scope>
    <source>
        <strain evidence="7 8">LOR1-02</strain>
    </source>
</reference>
<comment type="caution">
    <text evidence="7">The sequence shown here is derived from an EMBL/GenBank/DDBJ whole genome shotgun (WGS) entry which is preliminary data.</text>
</comment>
<evidence type="ECO:0000256" key="4">
    <source>
        <dbReference type="SAM" id="Phobius"/>
    </source>
</evidence>
<dbReference type="Gene3D" id="2.40.10.220">
    <property type="entry name" value="predicted glycosyltransferase like domains"/>
    <property type="match status" value="1"/>
</dbReference>
<dbReference type="SUPFAM" id="SSF141371">
    <property type="entry name" value="PilZ domain-like"/>
    <property type="match status" value="1"/>
</dbReference>
<evidence type="ECO:0000313" key="8">
    <source>
        <dbReference type="Proteomes" id="UP001243009"/>
    </source>
</evidence>
<dbReference type="InterPro" id="IPR029151">
    <property type="entry name" value="Sensor-like_sf"/>
</dbReference>
<dbReference type="InterPro" id="IPR004089">
    <property type="entry name" value="MCPsignal_dom"/>
</dbReference>
<dbReference type="InterPro" id="IPR004090">
    <property type="entry name" value="Chemotax_Me-accpt_rcpt"/>
</dbReference>
<proteinExistence type="inferred from homology"/>
<dbReference type="Pfam" id="PF00015">
    <property type="entry name" value="MCPsignal"/>
    <property type="match status" value="1"/>
</dbReference>
<accession>A0ABT9E0T9</accession>
<dbReference type="EMBL" id="JAUTWS010000013">
    <property type="protein sequence ID" value="MDO9709768.1"/>
    <property type="molecule type" value="Genomic_DNA"/>
</dbReference>
<protein>
    <submittedName>
        <fullName evidence="7">Methyl-accepting chemotaxis protein</fullName>
    </submittedName>
</protein>
<keyword evidence="4" id="KW-0472">Membrane</keyword>
<evidence type="ECO:0000256" key="3">
    <source>
        <dbReference type="PROSITE-ProRule" id="PRU00284"/>
    </source>
</evidence>
<dbReference type="Pfam" id="PF00672">
    <property type="entry name" value="HAMP"/>
    <property type="match status" value="1"/>
</dbReference>
<dbReference type="PANTHER" id="PTHR32089">
    <property type="entry name" value="METHYL-ACCEPTING CHEMOTAXIS PROTEIN MCPB"/>
    <property type="match status" value="1"/>
</dbReference>
<feature type="domain" description="HAMP" evidence="6">
    <location>
        <begin position="310"/>
        <end position="363"/>
    </location>
</feature>
<keyword evidence="8" id="KW-1185">Reference proteome</keyword>
<feature type="domain" description="Methyl-accepting transducer" evidence="5">
    <location>
        <begin position="403"/>
        <end position="639"/>
    </location>
</feature>
<evidence type="ECO:0000313" key="7">
    <source>
        <dbReference type="EMBL" id="MDO9709768.1"/>
    </source>
</evidence>
<dbReference type="Proteomes" id="UP001243009">
    <property type="component" value="Unassembled WGS sequence"/>
</dbReference>
<gene>
    <name evidence="7" type="ORF">Q7A36_15560</name>
</gene>
<dbReference type="PROSITE" id="PS50111">
    <property type="entry name" value="CHEMOTAXIS_TRANSDUC_2"/>
    <property type="match status" value="1"/>
</dbReference>
<evidence type="ECO:0000259" key="5">
    <source>
        <dbReference type="PROSITE" id="PS50111"/>
    </source>
</evidence>
<dbReference type="PANTHER" id="PTHR32089:SF112">
    <property type="entry name" value="LYSOZYME-LIKE PROTEIN-RELATED"/>
    <property type="match status" value="1"/>
</dbReference>